<dbReference type="PANTHER" id="PTHR30250">
    <property type="entry name" value="PST FAMILY PREDICTED COLANIC ACID TRANSPORTER"/>
    <property type="match status" value="1"/>
</dbReference>
<keyword evidence="5 6" id="KW-0472">Membrane</keyword>
<evidence type="ECO:0000313" key="7">
    <source>
        <dbReference type="EMBL" id="RHB26980.1"/>
    </source>
</evidence>
<protein>
    <submittedName>
        <fullName evidence="7">Sugar transporter</fullName>
    </submittedName>
</protein>
<dbReference type="EMBL" id="QSGN01000033">
    <property type="protein sequence ID" value="RHB26980.1"/>
    <property type="molecule type" value="Genomic_DNA"/>
</dbReference>
<evidence type="ECO:0000256" key="1">
    <source>
        <dbReference type="ARBA" id="ARBA00004651"/>
    </source>
</evidence>
<feature type="transmembrane region" description="Helical" evidence="6">
    <location>
        <begin position="398"/>
        <end position="420"/>
    </location>
</feature>
<feature type="transmembrane region" description="Helical" evidence="6">
    <location>
        <begin position="12"/>
        <end position="30"/>
    </location>
</feature>
<evidence type="ECO:0000313" key="8">
    <source>
        <dbReference type="Proteomes" id="UP000283482"/>
    </source>
</evidence>
<accession>A0A413V029</accession>
<feature type="transmembrane region" description="Helical" evidence="6">
    <location>
        <begin position="239"/>
        <end position="260"/>
    </location>
</feature>
<evidence type="ECO:0000256" key="4">
    <source>
        <dbReference type="ARBA" id="ARBA00022989"/>
    </source>
</evidence>
<feature type="transmembrane region" description="Helical" evidence="6">
    <location>
        <begin position="470"/>
        <end position="493"/>
    </location>
</feature>
<organism evidence="7 8">
    <name type="scientific">Bacteroides stercoris</name>
    <dbReference type="NCBI Taxonomy" id="46506"/>
    <lineage>
        <taxon>Bacteria</taxon>
        <taxon>Pseudomonadati</taxon>
        <taxon>Bacteroidota</taxon>
        <taxon>Bacteroidia</taxon>
        <taxon>Bacteroidales</taxon>
        <taxon>Bacteroidaceae</taxon>
        <taxon>Bacteroides</taxon>
    </lineage>
</organism>
<gene>
    <name evidence="7" type="ORF">DW889_12380</name>
</gene>
<evidence type="ECO:0000256" key="5">
    <source>
        <dbReference type="ARBA" id="ARBA00023136"/>
    </source>
</evidence>
<feature type="transmembrane region" description="Helical" evidence="6">
    <location>
        <begin position="188"/>
        <end position="208"/>
    </location>
</feature>
<feature type="transmembrane region" description="Helical" evidence="6">
    <location>
        <begin position="50"/>
        <end position="73"/>
    </location>
</feature>
<feature type="transmembrane region" description="Helical" evidence="6">
    <location>
        <begin position="441"/>
        <end position="458"/>
    </location>
</feature>
<comment type="caution">
    <text evidence="7">The sequence shown here is derived from an EMBL/GenBank/DDBJ whole genome shotgun (WGS) entry which is preliminary data.</text>
</comment>
<dbReference type="AlphaFoldDB" id="A0A413V029"/>
<proteinExistence type="predicted"/>
<keyword evidence="4 6" id="KW-1133">Transmembrane helix</keyword>
<feature type="transmembrane region" description="Helical" evidence="6">
    <location>
        <begin position="165"/>
        <end position="182"/>
    </location>
</feature>
<dbReference type="RefSeq" id="WP_117907398.1">
    <property type="nucleotide sequence ID" value="NZ_AP031449.1"/>
</dbReference>
<reference evidence="7 8" key="1">
    <citation type="submission" date="2018-08" db="EMBL/GenBank/DDBJ databases">
        <title>A genome reference for cultivated species of the human gut microbiota.</title>
        <authorList>
            <person name="Zou Y."/>
            <person name="Xue W."/>
            <person name="Luo G."/>
        </authorList>
    </citation>
    <scope>NUCLEOTIDE SEQUENCE [LARGE SCALE GENOMIC DNA]</scope>
    <source>
        <strain evidence="7 8">AM40-34</strain>
    </source>
</reference>
<evidence type="ECO:0000256" key="3">
    <source>
        <dbReference type="ARBA" id="ARBA00022692"/>
    </source>
</evidence>
<feature type="transmembrane region" description="Helical" evidence="6">
    <location>
        <begin position="123"/>
        <end position="144"/>
    </location>
</feature>
<evidence type="ECO:0000256" key="2">
    <source>
        <dbReference type="ARBA" id="ARBA00022475"/>
    </source>
</evidence>
<keyword evidence="7" id="KW-0762">Sugar transport</keyword>
<keyword evidence="2" id="KW-1003">Cell membrane</keyword>
<keyword evidence="3 6" id="KW-0812">Transmembrane</keyword>
<keyword evidence="7" id="KW-0813">Transport</keyword>
<evidence type="ECO:0000256" key="6">
    <source>
        <dbReference type="SAM" id="Phobius"/>
    </source>
</evidence>
<dbReference type="GO" id="GO:0005886">
    <property type="term" value="C:plasma membrane"/>
    <property type="evidence" value="ECO:0007669"/>
    <property type="project" value="UniProtKB-SubCell"/>
</dbReference>
<dbReference type="Proteomes" id="UP000283482">
    <property type="component" value="Unassembled WGS sequence"/>
</dbReference>
<feature type="transmembrane region" description="Helical" evidence="6">
    <location>
        <begin position="94"/>
        <end position="117"/>
    </location>
</feature>
<dbReference type="PANTHER" id="PTHR30250:SF26">
    <property type="entry name" value="PSMA PROTEIN"/>
    <property type="match status" value="1"/>
</dbReference>
<name>A0A413V029_BACSE</name>
<dbReference type="InterPro" id="IPR050833">
    <property type="entry name" value="Poly_Biosynth_Transport"/>
</dbReference>
<feature type="transmembrane region" description="Helical" evidence="6">
    <location>
        <begin position="266"/>
        <end position="287"/>
    </location>
</feature>
<comment type="subcellular location">
    <subcellularLocation>
        <location evidence="1">Cell membrane</location>
        <topology evidence="1">Multi-pass membrane protein</topology>
    </subcellularLocation>
</comment>
<feature type="transmembrane region" description="Helical" evidence="6">
    <location>
        <begin position="308"/>
        <end position="329"/>
    </location>
</feature>
<sequence length="514" mass="58193">MSESSRTVKSIKNAQVALIFYFINLVLQFFSRKIFLDCLGAEVLGLNTTAQNLIGFLNLAELGIGGAIAFTLYKPIFEKDSQIINEIVSVQGWLYRRVAFIVIVGACVLMLFFPLIFEKAEVPMWYTYGSFIVLLISTLLGYFVNYRQIVLTADQKEYKITLNVQGFKIIKVLLQIVAIYYLSNGYVYWMILEVIMSITAAVILDRLLKREYPWLQTTISNGKELSRKYPQIITKTKQVFFHQIATFVLVQTSPLIIYAYTSLTLVAVYGNYMLIVTGITLLMDALLRGINAGVGSLVAEGDKQRIKRVFWELTCFRLWLASVVCFGMYKLGHSFITLWVGSDFVLEESAFITLIAITFISLSRTNDTFLSAYGLYQDVLAPAVEAFLNLGLSVLLGYYYGLVGILSGVLISLLIVVCGWKPFFLYKCGFKEHVNEYIVRLFKYLVLIAIACVCVSWLDDCLFSVSIHSYGDWCLYALQLLVLYSVFSFALFFGGDEAARSCTIRFKSIAIKKK</sequence>